<protein>
    <submittedName>
        <fullName evidence="1">RCG58001</fullName>
    </submittedName>
</protein>
<dbReference type="Proteomes" id="UP000234681">
    <property type="component" value="Chromosome 8"/>
</dbReference>
<accession>A6J4R4</accession>
<dbReference type="AlphaFoldDB" id="A6J4R4"/>
<sequence length="31" mass="3334">MAVSSVPPLSPQGTLGACSWYRWANGPKVSW</sequence>
<organism evidence="1 2">
    <name type="scientific">Rattus norvegicus</name>
    <name type="common">Rat</name>
    <dbReference type="NCBI Taxonomy" id="10116"/>
    <lineage>
        <taxon>Eukaryota</taxon>
        <taxon>Metazoa</taxon>
        <taxon>Chordata</taxon>
        <taxon>Craniata</taxon>
        <taxon>Vertebrata</taxon>
        <taxon>Euteleostomi</taxon>
        <taxon>Mammalia</taxon>
        <taxon>Eutheria</taxon>
        <taxon>Euarchontoglires</taxon>
        <taxon>Glires</taxon>
        <taxon>Rodentia</taxon>
        <taxon>Myomorpha</taxon>
        <taxon>Muroidea</taxon>
        <taxon>Muridae</taxon>
        <taxon>Murinae</taxon>
        <taxon>Rattus</taxon>
    </lineage>
</organism>
<dbReference type="EMBL" id="CH473975">
    <property type="protein sequence ID" value="EDL95587.1"/>
    <property type="molecule type" value="Genomic_DNA"/>
</dbReference>
<evidence type="ECO:0000313" key="1">
    <source>
        <dbReference type="EMBL" id="EDL95587.1"/>
    </source>
</evidence>
<evidence type="ECO:0000313" key="2">
    <source>
        <dbReference type="Proteomes" id="UP000234681"/>
    </source>
</evidence>
<reference evidence="2" key="1">
    <citation type="submission" date="2005-09" db="EMBL/GenBank/DDBJ databases">
        <authorList>
            <person name="Mural R.J."/>
            <person name="Li P.W."/>
            <person name="Adams M.D."/>
            <person name="Amanatides P.G."/>
            <person name="Baden-Tillson H."/>
            <person name="Barnstead M."/>
            <person name="Chin S.H."/>
            <person name="Dew I."/>
            <person name="Evans C.A."/>
            <person name="Ferriera S."/>
            <person name="Flanigan M."/>
            <person name="Fosler C."/>
            <person name="Glodek A."/>
            <person name="Gu Z."/>
            <person name="Holt R.A."/>
            <person name="Jennings D."/>
            <person name="Kraft C.L."/>
            <person name="Lu F."/>
            <person name="Nguyen T."/>
            <person name="Nusskern D.R."/>
            <person name="Pfannkoch C.M."/>
            <person name="Sitter C."/>
            <person name="Sutton G.G."/>
            <person name="Venter J.C."/>
            <person name="Wang Z."/>
            <person name="Woodage T."/>
            <person name="Zheng X.H."/>
            <person name="Zhong F."/>
        </authorList>
    </citation>
    <scope>NUCLEOTIDE SEQUENCE [LARGE SCALE GENOMIC DNA]</scope>
    <source>
        <strain>BN</strain>
        <strain evidence="2">Sprague-Dawley</strain>
    </source>
</reference>
<gene>
    <name evidence="1" type="ORF">rCG_58001</name>
</gene>
<proteinExistence type="predicted"/>
<name>A6J4R4_RAT</name>